<keyword evidence="1" id="KW-0378">Hydrolase</keyword>
<keyword evidence="2" id="KW-1185">Reference proteome</keyword>
<gene>
    <name evidence="1" type="ORF">L0U89_00775</name>
</gene>
<dbReference type="Pfam" id="PF09411">
    <property type="entry name" value="PagL"/>
    <property type="match status" value="1"/>
</dbReference>
<dbReference type="GO" id="GO:0016787">
    <property type="term" value="F:hydrolase activity"/>
    <property type="evidence" value="ECO:0007669"/>
    <property type="project" value="UniProtKB-KW"/>
</dbReference>
<comment type="caution">
    <text evidence="1">The sequence shown here is derived from an EMBL/GenBank/DDBJ whole genome shotgun (WGS) entry which is preliminary data.</text>
</comment>
<sequence>MDHKVGLTGMGKRLLFLAALFLWAESNAQSVKRFSLEGQYGFIIPHSPELKPLSESNPYGFNLHYQVLKTDKTNWDACACFHFLGVQLSHYNFANPAVLGSATSITGTFEPILWQNNRLRISLLTGVGVSYLTEYFDAIENPDNIFFSSPISFLGFVSPKLEYRFSDTWSAHLSFAYNHISNGGQRQPNKGMNFPLLGLGINSYLQNPELPSHEKAPISKNWVGYIDAGFTTSEVTGSTARKPVLGLALGAYRSVSRINALGGGLDIVGDYAVSNESPALMPAVFVANHFLFGKFDFSQRMALYLHKPDNYQTAAFYQRYLLMYRAFRNVSLGVSMKAHGHVAEHMDLRIGYRF</sequence>
<organism evidence="1 2">
    <name type="scientific">Mariniradius sediminis</name>
    <dbReference type="NCBI Taxonomy" id="2909237"/>
    <lineage>
        <taxon>Bacteria</taxon>
        <taxon>Pseudomonadati</taxon>
        <taxon>Bacteroidota</taxon>
        <taxon>Cytophagia</taxon>
        <taxon>Cytophagales</taxon>
        <taxon>Cyclobacteriaceae</taxon>
        <taxon>Mariniradius</taxon>
    </lineage>
</organism>
<dbReference type="Proteomes" id="UP001201449">
    <property type="component" value="Unassembled WGS sequence"/>
</dbReference>
<accession>A0ABS9BPI8</accession>
<dbReference type="Gene3D" id="2.40.160.20">
    <property type="match status" value="1"/>
</dbReference>
<dbReference type="EMBL" id="JAKEVZ010000001">
    <property type="protein sequence ID" value="MCF1749587.1"/>
    <property type="molecule type" value="Genomic_DNA"/>
</dbReference>
<name>A0ABS9BPI8_9BACT</name>
<dbReference type="InterPro" id="IPR018550">
    <property type="entry name" value="Lipid-A_deacylase-rel"/>
</dbReference>
<proteinExistence type="predicted"/>
<evidence type="ECO:0000313" key="2">
    <source>
        <dbReference type="Proteomes" id="UP001201449"/>
    </source>
</evidence>
<dbReference type="RefSeq" id="WP_234859774.1">
    <property type="nucleotide sequence ID" value="NZ_JAKEVZ010000001.1"/>
</dbReference>
<evidence type="ECO:0000313" key="1">
    <source>
        <dbReference type="EMBL" id="MCF1749587.1"/>
    </source>
</evidence>
<reference evidence="1 2" key="1">
    <citation type="submission" date="2022-01" db="EMBL/GenBank/DDBJ databases">
        <title>Mariniradius saccharolyticus sp. nov., isolated from sediment of a river.</title>
        <authorList>
            <person name="Liu H."/>
        </authorList>
    </citation>
    <scope>NUCLEOTIDE SEQUENCE [LARGE SCALE GENOMIC DNA]</scope>
    <source>
        <strain evidence="1 2">RY-2</strain>
    </source>
</reference>
<protein>
    <submittedName>
        <fullName evidence="1">Acyloxyacyl hydrolase</fullName>
    </submittedName>
</protein>